<keyword evidence="3" id="KW-1185">Reference proteome</keyword>
<accession>Q2GT46</accession>
<evidence type="ECO:0000313" key="2">
    <source>
        <dbReference type="EMBL" id="EAQ84844.1"/>
    </source>
</evidence>
<proteinExistence type="predicted"/>
<reference evidence="3" key="1">
    <citation type="journal article" date="2015" name="Genome Announc.">
        <title>Draft genome sequence of the cellulolytic fungus Chaetomium globosum.</title>
        <authorList>
            <person name="Cuomo C.A."/>
            <person name="Untereiner W.A."/>
            <person name="Ma L.-J."/>
            <person name="Grabherr M."/>
            <person name="Birren B.W."/>
        </authorList>
    </citation>
    <scope>NUCLEOTIDE SEQUENCE [LARGE SCALE GENOMIC DNA]</scope>
    <source>
        <strain evidence="3">ATCC 6205 / CBS 148.51 / DSM 1962 / NBRC 6347 / NRRL 1970</strain>
    </source>
</reference>
<sequence length="139" mass="15366">MDGGQAGLSFEERRLFAPSDEDDKSPAHTRSEAPLGKPARWLARLGSEECGVALVCAEVDEDREGGPGLKTWFGVVAMGVVSMIILDLEHVSRTPISSRKYGPCISTPFNQSQVTIRVLLRAETRCDEKLNEFRARRSF</sequence>
<dbReference type="AlphaFoldDB" id="Q2GT46"/>
<dbReference type="RefSeq" id="XP_001226785.1">
    <property type="nucleotide sequence ID" value="XM_001226784.1"/>
</dbReference>
<dbReference type="GeneID" id="4395816"/>
<dbReference type="InParanoid" id="Q2GT46"/>
<dbReference type="EMBL" id="CH408034">
    <property type="protein sequence ID" value="EAQ84844.1"/>
    <property type="molecule type" value="Genomic_DNA"/>
</dbReference>
<evidence type="ECO:0000256" key="1">
    <source>
        <dbReference type="SAM" id="MobiDB-lite"/>
    </source>
</evidence>
<organism evidence="2 3">
    <name type="scientific">Chaetomium globosum (strain ATCC 6205 / CBS 148.51 / DSM 1962 / NBRC 6347 / NRRL 1970)</name>
    <name type="common">Soil fungus</name>
    <dbReference type="NCBI Taxonomy" id="306901"/>
    <lineage>
        <taxon>Eukaryota</taxon>
        <taxon>Fungi</taxon>
        <taxon>Dikarya</taxon>
        <taxon>Ascomycota</taxon>
        <taxon>Pezizomycotina</taxon>
        <taxon>Sordariomycetes</taxon>
        <taxon>Sordariomycetidae</taxon>
        <taxon>Sordariales</taxon>
        <taxon>Chaetomiaceae</taxon>
        <taxon>Chaetomium</taxon>
    </lineage>
</organism>
<protein>
    <submittedName>
        <fullName evidence="2">Uncharacterized protein</fullName>
    </submittedName>
</protein>
<dbReference type="HOGENOM" id="CLU_1844853_0_0_1"/>
<feature type="region of interest" description="Disordered" evidence="1">
    <location>
        <begin position="1"/>
        <end position="35"/>
    </location>
</feature>
<dbReference type="OrthoDB" id="10283694at2759"/>
<gene>
    <name evidence="2" type="ORF">CHGG_08858</name>
</gene>
<dbReference type="VEuPathDB" id="FungiDB:CHGG_08858"/>
<evidence type="ECO:0000313" key="3">
    <source>
        <dbReference type="Proteomes" id="UP000001056"/>
    </source>
</evidence>
<name>Q2GT46_CHAGB</name>
<dbReference type="Proteomes" id="UP000001056">
    <property type="component" value="Unassembled WGS sequence"/>
</dbReference>